<accession>A0A8C9GTX3</accession>
<dbReference type="Ensembl" id="ENSPTET00000014771.1">
    <property type="protein sequence ID" value="ENSPTEP00000009717.1"/>
    <property type="gene ID" value="ENSPTEG00000011029.1"/>
</dbReference>
<dbReference type="PANTHER" id="PTHR46467">
    <property type="entry name" value="TETHER CONTAINING UBX DOMAIN FOR GLUT4"/>
    <property type="match status" value="1"/>
</dbReference>
<evidence type="ECO:0008006" key="3">
    <source>
        <dbReference type="Google" id="ProtNLM"/>
    </source>
</evidence>
<dbReference type="GO" id="GO:0006886">
    <property type="term" value="P:intracellular protein transport"/>
    <property type="evidence" value="ECO:0007669"/>
    <property type="project" value="TreeGrafter"/>
</dbReference>
<reference evidence="1" key="2">
    <citation type="submission" date="2025-09" db="UniProtKB">
        <authorList>
            <consortium name="Ensembl"/>
        </authorList>
    </citation>
    <scope>IDENTIFICATION</scope>
</reference>
<evidence type="ECO:0000313" key="2">
    <source>
        <dbReference type="Proteomes" id="UP000694416"/>
    </source>
</evidence>
<dbReference type="PANTHER" id="PTHR46467:SF1">
    <property type="entry name" value="TETHER CONTAINING UBX DOMAIN FOR GLUT4"/>
    <property type="match status" value="1"/>
</dbReference>
<dbReference type="GO" id="GO:0005634">
    <property type="term" value="C:nucleus"/>
    <property type="evidence" value="ECO:0007669"/>
    <property type="project" value="TreeGrafter"/>
</dbReference>
<reference evidence="1" key="1">
    <citation type="submission" date="2025-08" db="UniProtKB">
        <authorList>
            <consortium name="Ensembl"/>
        </authorList>
    </citation>
    <scope>IDENTIFICATION</scope>
</reference>
<dbReference type="GO" id="GO:0012506">
    <property type="term" value="C:vesicle membrane"/>
    <property type="evidence" value="ECO:0007669"/>
    <property type="project" value="TreeGrafter"/>
</dbReference>
<dbReference type="GO" id="GO:0005737">
    <property type="term" value="C:cytoplasm"/>
    <property type="evidence" value="ECO:0007669"/>
    <property type="project" value="TreeGrafter"/>
</dbReference>
<sequence length="52" mass="6031">MEWLPFFLRNFLTSGTLQVRIALQLDDGSRLQASFCSGQTLWELLSHFAQTR</sequence>
<dbReference type="AlphaFoldDB" id="A0A8C9GTX3"/>
<keyword evidence="2" id="KW-1185">Reference proteome</keyword>
<organism evidence="1 2">
    <name type="scientific">Piliocolobus tephrosceles</name>
    <name type="common">Ugandan red Colobus</name>
    <dbReference type="NCBI Taxonomy" id="591936"/>
    <lineage>
        <taxon>Eukaryota</taxon>
        <taxon>Metazoa</taxon>
        <taxon>Chordata</taxon>
        <taxon>Craniata</taxon>
        <taxon>Vertebrata</taxon>
        <taxon>Euteleostomi</taxon>
        <taxon>Mammalia</taxon>
        <taxon>Eutheria</taxon>
        <taxon>Euarchontoglires</taxon>
        <taxon>Primates</taxon>
        <taxon>Haplorrhini</taxon>
        <taxon>Catarrhini</taxon>
        <taxon>Cercopithecidae</taxon>
        <taxon>Colobinae</taxon>
        <taxon>Piliocolobus</taxon>
    </lineage>
</organism>
<dbReference type="GO" id="GO:0042593">
    <property type="term" value="P:glucose homeostasis"/>
    <property type="evidence" value="ECO:0007669"/>
    <property type="project" value="TreeGrafter"/>
</dbReference>
<protein>
    <recommendedName>
        <fullName evidence="3">TUG ubiquitin-like domain-containing protein</fullName>
    </recommendedName>
</protein>
<evidence type="ECO:0000313" key="1">
    <source>
        <dbReference type="Ensembl" id="ENSPTEP00000009717.1"/>
    </source>
</evidence>
<proteinExistence type="predicted"/>
<dbReference type="Proteomes" id="UP000694416">
    <property type="component" value="Unplaced"/>
</dbReference>
<name>A0A8C9GTX3_9PRIM</name>